<protein>
    <submittedName>
        <fullName evidence="1">Uncharacterized protein</fullName>
    </submittedName>
</protein>
<dbReference type="EMBL" id="CAXAMM010011747">
    <property type="protein sequence ID" value="CAK9026922.1"/>
    <property type="molecule type" value="Genomic_DNA"/>
</dbReference>
<keyword evidence="2" id="KW-1185">Reference proteome</keyword>
<dbReference type="CDD" id="cd00267">
    <property type="entry name" value="ABC_ATPase"/>
    <property type="match status" value="1"/>
</dbReference>
<organism evidence="1 2">
    <name type="scientific">Durusdinium trenchii</name>
    <dbReference type="NCBI Taxonomy" id="1381693"/>
    <lineage>
        <taxon>Eukaryota</taxon>
        <taxon>Sar</taxon>
        <taxon>Alveolata</taxon>
        <taxon>Dinophyceae</taxon>
        <taxon>Suessiales</taxon>
        <taxon>Symbiodiniaceae</taxon>
        <taxon>Durusdinium</taxon>
    </lineage>
</organism>
<accession>A0ABP0KJB1</accession>
<dbReference type="Proteomes" id="UP001642464">
    <property type="component" value="Unassembled WGS sequence"/>
</dbReference>
<dbReference type="Gene3D" id="3.40.50.300">
    <property type="entry name" value="P-loop containing nucleotide triphosphate hydrolases"/>
    <property type="match status" value="1"/>
</dbReference>
<gene>
    <name evidence="1" type="ORF">SCF082_LOCUS17711</name>
</gene>
<evidence type="ECO:0000313" key="2">
    <source>
        <dbReference type="Proteomes" id="UP001642464"/>
    </source>
</evidence>
<dbReference type="InterPro" id="IPR027417">
    <property type="entry name" value="P-loop_NTPase"/>
</dbReference>
<name>A0ABP0KJB1_9DINO</name>
<sequence length="1568" mass="172747">MCSARRKRSEEAWYDKVSRSEAKLLHLARAFIASPEVLVLHSPLNDLDDNLAQDVVQLLRDFVDERGLELDPSTKHRRRKRTVFFSANDVFGEFKETADFTCSLGDESEIKFEARDKSKSSLALDRRADGIAVPNETLDPYRVRDGGAVLPEITVFLRVFSCGWVLFKAFHMKRATQRVLLEESHGISAGIRRPKVFSSAARARPHSKHSQEAQPKPKCLPKEVLIGDFVGDAYEFSCCDAGEPCGGCRAVKDGACQKCAAGYVMQTIPVLGTSKCFVCDDVPNWHDMHGRSCADLQKLGICSGAWPKEDQDVAFQGVRPSEACCACGGGSIYPTPVYMPLQSKSLHFGQSIDEAPNPITAGEQIVAPGCTLASSGLELGKDGRISGEVTISNQTVIKCSTVSVQDPVRGIVANIDLSVPVSGFSYGEQTVFFKFWGLDSTPSQQIVSPQSKNPPELTSFQLQCDPACPWLSITSSGQLHWNPTDGHVPHGQAGSLASDDLTAEVTTLARLWKGAVWDVPSIVARVSTEIPEVPLLEDLGPGLRWYNRSGHVLQVPVVQNIETGETFIVSESISPTILDVDCKDHQGRTLTWSRKSGEVMLDNELAFQLDPSTGAISGTPRLSLSSTQGRAEVNVTCHVALGGPVYDQALPVAVLHMRLLDDVCWVPRSISGHFRWKEMSNVQEPHCLQTCRLRDDCAAVQYKEDTCRFMVSDGKETFLDGQVLVRLNNCSEQDASLNLTVPGAQYLQGEFEVMNFYQNDASYSRAGSLPERQLVLGRRPNVQRIPESCAKSFWFLLHINSSDFEDATLNNAPEFFGDTIACIDSDVVSKAFKQGKETVELQLLPAELESTPVHDQHPALQHATLALGVPPCEKPSQDLLLGTLSEPGIYSLHPCECFGAAYANIEPVDEASDAAVPRNPQGYFNNGSVSDQLLFSGPYTCEATASVGHFIHLDLESCQKACASNSECQFYLFGKTSQTCTLFESCNYIQDVGLQMVNEVYGIPPESASYCRIANPEQCWQEIKRRSMLSFTPSNLPSCLFQEQYEACDALQLLLGKQDGPCSRCQYIDASSAFAAVGLKKVPPPEDFPSASQILVSCNDTSKMFSRLQDGLRWEGPRQGDATFTCVSGEWIGELGPWQYLTNLTCERCIQIGTGSLQRLSFVSMPEVYFLEHRQVHVTYPFVTHGCARAGVLTPSPLRPAHVMSFLDVSEDNTLVLSAEPNASWWIDASSEHLRVSSKLYPHTEWCICADQPQLYVCKCGAMHIKQRYLVVNRGLLQGYDGLKCLQADQTLNFERCPAGSREKFLWYFDSGNCFFGFDLTNTAEKRWTATSEAETSKLLRLGNFAFKDIISPDVGLFQIYLDYAEMNSQQCLHANMSKLLNPGYEMQISNDCRSAFVWRGAHLVYFHLSDTKTSYYVQIDPGSGVLIATTKAIPGADDKFEITSEGKLVPVSKPTKCLQAKKVETVPLSNGLRSLVASPSSSPEYSPCTSYGEFSGDGEYYQVCRGSPLLQLQDTIEAHCEVDPDDFSPVCGVSAHGYVLMDMRWPSSIPVEKTDDKLNGHCSAKCA</sequence>
<comment type="caution">
    <text evidence="1">The sequence shown here is derived from an EMBL/GenBank/DDBJ whole genome shotgun (WGS) entry which is preliminary data.</text>
</comment>
<proteinExistence type="predicted"/>
<evidence type="ECO:0000313" key="1">
    <source>
        <dbReference type="EMBL" id="CAK9026922.1"/>
    </source>
</evidence>
<reference evidence="1 2" key="1">
    <citation type="submission" date="2024-02" db="EMBL/GenBank/DDBJ databases">
        <authorList>
            <person name="Chen Y."/>
            <person name="Shah S."/>
            <person name="Dougan E. K."/>
            <person name="Thang M."/>
            <person name="Chan C."/>
        </authorList>
    </citation>
    <scope>NUCLEOTIDE SEQUENCE [LARGE SCALE GENOMIC DNA]</scope>
</reference>